<dbReference type="PRINTS" id="PR00975">
    <property type="entry name" value="RIBOSOMALS19"/>
</dbReference>
<evidence type="ECO:0000256" key="4">
    <source>
        <dbReference type="ARBA" id="ARBA00022884"/>
    </source>
</evidence>
<dbReference type="Pfam" id="PF00203">
    <property type="entry name" value="Ribosomal_S19"/>
    <property type="match status" value="1"/>
</dbReference>
<evidence type="ECO:0000256" key="3">
    <source>
        <dbReference type="ARBA" id="ARBA00022730"/>
    </source>
</evidence>
<dbReference type="Proteomes" id="UP000183090">
    <property type="component" value="Unassembled WGS sequence"/>
</dbReference>
<sequence length="92" mass="10461">MARSLKKGPFVDGHLMKKVEANNEGSKKSVIKTWSRRSTIFPNFIGNTIAVYDGRKHVPVYVTEDMVGHKLGEFAPTRTYRGHGNDDKKTRR</sequence>
<dbReference type="InterPro" id="IPR005732">
    <property type="entry name" value="Ribosomal_uS19_bac-type"/>
</dbReference>
<dbReference type="NCBIfam" id="TIGR01050">
    <property type="entry name" value="rpsS_bact"/>
    <property type="match status" value="1"/>
</dbReference>
<dbReference type="GO" id="GO:0005737">
    <property type="term" value="C:cytoplasm"/>
    <property type="evidence" value="ECO:0007669"/>
    <property type="project" value="UniProtKB-ARBA"/>
</dbReference>
<protein>
    <recommendedName>
        <fullName evidence="7 8">Small ribosomal subunit protein uS19</fullName>
    </recommendedName>
</protein>
<reference evidence="12" key="2">
    <citation type="submission" date="2015-04" db="EMBL/GenBank/DDBJ databases">
        <title>Complete genome sequence of Salinicoccus halodurans strain H3B36, isolated from the Qaidam basin of China.</title>
        <authorList>
            <person name="Ma Y."/>
            <person name="Jiang K."/>
            <person name="Xue Y."/>
        </authorList>
    </citation>
    <scope>NUCLEOTIDE SEQUENCE [LARGE SCALE GENOMIC DNA]</scope>
    <source>
        <strain evidence="12">H3B36</strain>
    </source>
</reference>
<reference evidence="11 13" key="3">
    <citation type="submission" date="2016-10" db="EMBL/GenBank/DDBJ databases">
        <authorList>
            <person name="Varghese N."/>
            <person name="Submissions S."/>
        </authorList>
    </citation>
    <scope>NUCLEOTIDE SEQUENCE [LARGE SCALE GENOMIC DNA]</scope>
    <source>
        <strain evidence="11 13">CGMCC 1.6501</strain>
    </source>
</reference>
<dbReference type="RefSeq" id="WP_046789178.1">
    <property type="nucleotide sequence ID" value="NZ_CP011366.1"/>
</dbReference>
<dbReference type="OrthoDB" id="9797833at2"/>
<dbReference type="GO" id="GO:0006412">
    <property type="term" value="P:translation"/>
    <property type="evidence" value="ECO:0007669"/>
    <property type="project" value="UniProtKB-UniRule"/>
</dbReference>
<dbReference type="EMBL" id="CP011366">
    <property type="protein sequence ID" value="AKG72982.1"/>
    <property type="molecule type" value="Genomic_DNA"/>
</dbReference>
<keyword evidence="6 8" id="KW-0687">Ribonucleoprotein</keyword>
<dbReference type="Gene3D" id="3.30.860.10">
    <property type="entry name" value="30s Ribosomal Protein S19, Chain A"/>
    <property type="match status" value="1"/>
</dbReference>
<dbReference type="GO" id="GO:0019843">
    <property type="term" value="F:rRNA binding"/>
    <property type="evidence" value="ECO:0007669"/>
    <property type="project" value="UniProtKB-UniRule"/>
</dbReference>
<evidence type="ECO:0000313" key="13">
    <source>
        <dbReference type="Proteomes" id="UP000183090"/>
    </source>
</evidence>
<accession>A0A0F7HJQ4</accession>
<dbReference type="InterPro" id="IPR002222">
    <property type="entry name" value="Ribosomal_uS19"/>
</dbReference>
<dbReference type="SUPFAM" id="SSF54570">
    <property type="entry name" value="Ribosomal protein S19"/>
    <property type="match status" value="1"/>
</dbReference>
<keyword evidence="3 8" id="KW-0699">rRNA-binding</keyword>
<comment type="function">
    <text evidence="1 8">Protein S19 forms a complex with S13 that binds strongly to the 16S ribosomal RNA.</text>
</comment>
<keyword evidence="5 8" id="KW-0689">Ribosomal protein</keyword>
<dbReference type="EMBL" id="FOTB01000003">
    <property type="protein sequence ID" value="SFK76985.1"/>
    <property type="molecule type" value="Genomic_DNA"/>
</dbReference>
<dbReference type="GO" id="GO:0000028">
    <property type="term" value="P:ribosomal small subunit assembly"/>
    <property type="evidence" value="ECO:0007669"/>
    <property type="project" value="TreeGrafter"/>
</dbReference>
<evidence type="ECO:0000256" key="5">
    <source>
        <dbReference type="ARBA" id="ARBA00022980"/>
    </source>
</evidence>
<dbReference type="PANTHER" id="PTHR11880">
    <property type="entry name" value="RIBOSOMAL PROTEIN S19P FAMILY MEMBER"/>
    <property type="match status" value="1"/>
</dbReference>
<dbReference type="InterPro" id="IPR023575">
    <property type="entry name" value="Ribosomal_uS19_SF"/>
</dbReference>
<comment type="similarity">
    <text evidence="2 8 9">Belongs to the universal ribosomal protein uS19 family.</text>
</comment>
<keyword evidence="12" id="KW-1185">Reference proteome</keyword>
<evidence type="ECO:0000313" key="11">
    <source>
        <dbReference type="EMBL" id="SFK76985.1"/>
    </source>
</evidence>
<reference evidence="10 12" key="1">
    <citation type="journal article" date="2015" name="Int. J. Syst. Evol. Microbiol.">
        <title>Complete genome sequence of Salinicoccus halodurans H3B36, isolated from the Qaidam Basin in China.</title>
        <authorList>
            <person name="Jiang K."/>
            <person name="Xue Y."/>
            <person name="Ma Y."/>
        </authorList>
    </citation>
    <scope>NUCLEOTIDE SEQUENCE [LARGE SCALE GENOMIC DNA]</scope>
    <source>
        <strain evidence="10 12">H3B36</strain>
    </source>
</reference>
<dbReference type="KEGG" id="shv:AAT16_01315"/>
<evidence type="ECO:0000256" key="8">
    <source>
        <dbReference type="HAMAP-Rule" id="MF_00531"/>
    </source>
</evidence>
<organism evidence="11 13">
    <name type="scientific">Salinicoccus halodurans</name>
    <dbReference type="NCBI Taxonomy" id="407035"/>
    <lineage>
        <taxon>Bacteria</taxon>
        <taxon>Bacillati</taxon>
        <taxon>Bacillota</taxon>
        <taxon>Bacilli</taxon>
        <taxon>Bacillales</taxon>
        <taxon>Staphylococcaceae</taxon>
        <taxon>Salinicoccus</taxon>
    </lineage>
</organism>
<dbReference type="PIRSF" id="PIRSF002144">
    <property type="entry name" value="Ribosomal_S19"/>
    <property type="match status" value="1"/>
</dbReference>
<dbReference type="InterPro" id="IPR020934">
    <property type="entry name" value="Ribosomal_uS19_CS"/>
</dbReference>
<evidence type="ECO:0000256" key="1">
    <source>
        <dbReference type="ARBA" id="ARBA00003239"/>
    </source>
</evidence>
<dbReference type="HAMAP" id="MF_00531">
    <property type="entry name" value="Ribosomal_uS19"/>
    <property type="match status" value="1"/>
</dbReference>
<evidence type="ECO:0000256" key="6">
    <source>
        <dbReference type="ARBA" id="ARBA00023274"/>
    </source>
</evidence>
<dbReference type="Proteomes" id="UP000034029">
    <property type="component" value="Chromosome"/>
</dbReference>
<evidence type="ECO:0000256" key="9">
    <source>
        <dbReference type="RuleBase" id="RU003485"/>
    </source>
</evidence>
<evidence type="ECO:0000256" key="7">
    <source>
        <dbReference type="ARBA" id="ARBA00035163"/>
    </source>
</evidence>
<dbReference type="GO" id="GO:0003735">
    <property type="term" value="F:structural constituent of ribosome"/>
    <property type="evidence" value="ECO:0007669"/>
    <property type="project" value="InterPro"/>
</dbReference>
<dbReference type="FunFam" id="3.30.860.10:FF:000001">
    <property type="entry name" value="30S ribosomal protein S19"/>
    <property type="match status" value="1"/>
</dbReference>
<dbReference type="GO" id="GO:0015935">
    <property type="term" value="C:small ribosomal subunit"/>
    <property type="evidence" value="ECO:0007669"/>
    <property type="project" value="InterPro"/>
</dbReference>
<proteinExistence type="inferred from homology"/>
<dbReference type="PROSITE" id="PS00323">
    <property type="entry name" value="RIBOSOMAL_S19"/>
    <property type="match status" value="1"/>
</dbReference>
<keyword evidence="4 8" id="KW-0694">RNA-binding</keyword>
<name>A0A0F7HJQ4_9STAP</name>
<dbReference type="PANTHER" id="PTHR11880:SF8">
    <property type="entry name" value="SMALL RIBOSOMAL SUBUNIT PROTEIN US19M"/>
    <property type="match status" value="1"/>
</dbReference>
<evidence type="ECO:0000313" key="12">
    <source>
        <dbReference type="Proteomes" id="UP000034029"/>
    </source>
</evidence>
<evidence type="ECO:0000313" key="10">
    <source>
        <dbReference type="EMBL" id="AKG72982.1"/>
    </source>
</evidence>
<dbReference type="AlphaFoldDB" id="A0A0F7HJQ4"/>
<evidence type="ECO:0000256" key="2">
    <source>
        <dbReference type="ARBA" id="ARBA00007345"/>
    </source>
</evidence>
<gene>
    <name evidence="8" type="primary">rpsS</name>
    <name evidence="10" type="ORF">AAT16_01315</name>
    <name evidence="11" type="ORF">SAMN05216235_1636</name>
</gene>